<evidence type="ECO:0000313" key="4">
    <source>
        <dbReference type="Proteomes" id="UP000235392"/>
    </source>
</evidence>
<dbReference type="AlphaFoldDB" id="A0A2N5VWL7"/>
<dbReference type="Proteomes" id="UP000235388">
    <property type="component" value="Unassembled WGS sequence"/>
</dbReference>
<organism evidence="2 3">
    <name type="scientific">Puccinia coronata f. sp. avenae</name>
    <dbReference type="NCBI Taxonomy" id="200324"/>
    <lineage>
        <taxon>Eukaryota</taxon>
        <taxon>Fungi</taxon>
        <taxon>Dikarya</taxon>
        <taxon>Basidiomycota</taxon>
        <taxon>Pucciniomycotina</taxon>
        <taxon>Pucciniomycetes</taxon>
        <taxon>Pucciniales</taxon>
        <taxon>Pucciniaceae</taxon>
        <taxon>Puccinia</taxon>
    </lineage>
</organism>
<evidence type="ECO:0000313" key="2">
    <source>
        <dbReference type="EMBL" id="PLW54352.1"/>
    </source>
</evidence>
<proteinExistence type="predicted"/>
<name>A0A2N5VWL7_9BASI</name>
<evidence type="ECO:0000313" key="3">
    <source>
        <dbReference type="Proteomes" id="UP000235388"/>
    </source>
</evidence>
<dbReference type="EMBL" id="PGCI01000022">
    <property type="protein sequence ID" value="PLW48666.1"/>
    <property type="molecule type" value="Genomic_DNA"/>
</dbReference>
<protein>
    <submittedName>
        <fullName evidence="2">Uncharacterized protein</fullName>
    </submittedName>
</protein>
<comment type="caution">
    <text evidence="2">The sequence shown here is derived from an EMBL/GenBank/DDBJ whole genome shotgun (WGS) entry which is preliminary data.</text>
</comment>
<dbReference type="EMBL" id="PGCJ01000047">
    <property type="protein sequence ID" value="PLW54352.1"/>
    <property type="molecule type" value="Genomic_DNA"/>
</dbReference>
<keyword evidence="3" id="KW-1185">Reference proteome</keyword>
<accession>A0A2N5VWL7</accession>
<gene>
    <name evidence="2" type="ORF">PCANC_04888</name>
    <name evidence="1" type="ORF">PCASD_03372</name>
</gene>
<evidence type="ECO:0000313" key="1">
    <source>
        <dbReference type="EMBL" id="PLW48666.1"/>
    </source>
</evidence>
<reference evidence="3 4" key="1">
    <citation type="submission" date="2017-11" db="EMBL/GenBank/DDBJ databases">
        <title>De novo assembly and phasing of dikaryotic genomes from two isolates of Puccinia coronata f. sp. avenae, the causal agent of oat crown rust.</title>
        <authorList>
            <person name="Miller M.E."/>
            <person name="Zhang Y."/>
            <person name="Omidvar V."/>
            <person name="Sperschneider J."/>
            <person name="Schwessinger B."/>
            <person name="Raley C."/>
            <person name="Palmer J.M."/>
            <person name="Garnica D."/>
            <person name="Upadhyaya N."/>
            <person name="Rathjen J."/>
            <person name="Taylor J.M."/>
            <person name="Park R.F."/>
            <person name="Dodds P.N."/>
            <person name="Hirsch C.D."/>
            <person name="Kianian S.F."/>
            <person name="Figueroa M."/>
        </authorList>
    </citation>
    <scope>NUCLEOTIDE SEQUENCE [LARGE SCALE GENOMIC DNA]</scope>
    <source>
        <strain evidence="2">12NC29</strain>
        <strain evidence="1">12SD80</strain>
    </source>
</reference>
<dbReference type="Proteomes" id="UP000235392">
    <property type="component" value="Unassembled WGS sequence"/>
</dbReference>
<sequence length="52" mass="5833">MSPTAPTNSRMKVVGINQPQQAWVLSVESYFMSDHHSCPFQLAHFDTASSQH</sequence>